<name>A0A5C6EEP8_9BACT</name>
<feature type="signal peptide" evidence="1">
    <location>
        <begin position="1"/>
        <end position="18"/>
    </location>
</feature>
<reference evidence="2 3" key="1">
    <citation type="submission" date="2019-02" db="EMBL/GenBank/DDBJ databases">
        <title>Deep-cultivation of Planctomycetes and their phenomic and genomic characterization uncovers novel biology.</title>
        <authorList>
            <person name="Wiegand S."/>
            <person name="Jogler M."/>
            <person name="Boedeker C."/>
            <person name="Pinto D."/>
            <person name="Vollmers J."/>
            <person name="Rivas-Marin E."/>
            <person name="Kohn T."/>
            <person name="Peeters S.H."/>
            <person name="Heuer A."/>
            <person name="Rast P."/>
            <person name="Oberbeckmann S."/>
            <person name="Bunk B."/>
            <person name="Jeske O."/>
            <person name="Meyerdierks A."/>
            <person name="Storesund J.E."/>
            <person name="Kallscheuer N."/>
            <person name="Luecker S."/>
            <person name="Lage O.M."/>
            <person name="Pohl T."/>
            <person name="Merkel B.J."/>
            <person name="Hornburger P."/>
            <person name="Mueller R.-W."/>
            <person name="Bruemmer F."/>
            <person name="Labrenz M."/>
            <person name="Spormann A.M."/>
            <person name="Op Den Camp H."/>
            <person name="Overmann J."/>
            <person name="Amann R."/>
            <person name="Jetten M.S.M."/>
            <person name="Mascher T."/>
            <person name="Medema M.H."/>
            <person name="Devos D.P."/>
            <person name="Kaster A.-K."/>
            <person name="Ovreas L."/>
            <person name="Rohde M."/>
            <person name="Galperin M.Y."/>
            <person name="Jogler C."/>
        </authorList>
    </citation>
    <scope>NUCLEOTIDE SEQUENCE [LARGE SCALE GENOMIC DNA]</scope>
    <source>
        <strain evidence="2 3">Poly59</strain>
    </source>
</reference>
<dbReference type="Proteomes" id="UP000317977">
    <property type="component" value="Unassembled WGS sequence"/>
</dbReference>
<accession>A0A5C6EEP8</accession>
<proteinExistence type="predicted"/>
<protein>
    <submittedName>
        <fullName evidence="2">Uncharacterized protein</fullName>
    </submittedName>
</protein>
<organism evidence="2 3">
    <name type="scientific">Rubripirellula reticaptiva</name>
    <dbReference type="NCBI Taxonomy" id="2528013"/>
    <lineage>
        <taxon>Bacteria</taxon>
        <taxon>Pseudomonadati</taxon>
        <taxon>Planctomycetota</taxon>
        <taxon>Planctomycetia</taxon>
        <taxon>Pirellulales</taxon>
        <taxon>Pirellulaceae</taxon>
        <taxon>Rubripirellula</taxon>
    </lineage>
</organism>
<gene>
    <name evidence="2" type="ORF">Poly59_61150</name>
</gene>
<dbReference type="RefSeq" id="WP_146537527.1">
    <property type="nucleotide sequence ID" value="NZ_SJPX01000006.1"/>
</dbReference>
<evidence type="ECO:0000313" key="2">
    <source>
        <dbReference type="EMBL" id="TWU47140.1"/>
    </source>
</evidence>
<comment type="caution">
    <text evidence="2">The sequence shown here is derived from an EMBL/GenBank/DDBJ whole genome shotgun (WGS) entry which is preliminary data.</text>
</comment>
<sequence length="171" mass="19251" precursor="true">MKSLTLLFVLMVPLNAFSQGGGPCYYFYCDTQGCDPWDNSWDLQSCPTACNNDPNDPLSDACAGVIEWFADQGPDWDYTNGVSSGFQFGKTSYHNAISNIDIYNLCMEEGSCACDWIYNASTDEFYVGCVRSLEHEWTDYTVRIDPTWVCDPEFWDPNYGAGDDDGYGEEQ</sequence>
<evidence type="ECO:0000256" key="1">
    <source>
        <dbReference type="SAM" id="SignalP"/>
    </source>
</evidence>
<evidence type="ECO:0000313" key="3">
    <source>
        <dbReference type="Proteomes" id="UP000317977"/>
    </source>
</evidence>
<keyword evidence="3" id="KW-1185">Reference proteome</keyword>
<keyword evidence="1" id="KW-0732">Signal</keyword>
<feature type="chain" id="PRO_5022725358" evidence="1">
    <location>
        <begin position="19"/>
        <end position="171"/>
    </location>
</feature>
<dbReference type="AlphaFoldDB" id="A0A5C6EEP8"/>
<dbReference type="EMBL" id="SJPX01000006">
    <property type="protein sequence ID" value="TWU47140.1"/>
    <property type="molecule type" value="Genomic_DNA"/>
</dbReference>